<dbReference type="Pfam" id="PF08919">
    <property type="entry name" value="F_actin_bind"/>
    <property type="match status" value="1"/>
</dbReference>
<feature type="domain" description="F-actin binding" evidence="1">
    <location>
        <begin position="105"/>
        <end position="189"/>
    </location>
</feature>
<proteinExistence type="predicted"/>
<dbReference type="Proteomes" id="UP000887565">
    <property type="component" value="Unplaced"/>
</dbReference>
<dbReference type="AlphaFoldDB" id="A0A915IVT2"/>
<dbReference type="Gene3D" id="1.20.120.330">
    <property type="entry name" value="Nucleotidyltransferases domain 2"/>
    <property type="match status" value="1"/>
</dbReference>
<accession>A0A915IVT2</accession>
<dbReference type="InterPro" id="IPR015015">
    <property type="entry name" value="F-actin-binding"/>
</dbReference>
<evidence type="ECO:0000313" key="2">
    <source>
        <dbReference type="Proteomes" id="UP000887565"/>
    </source>
</evidence>
<organism evidence="2 3">
    <name type="scientific">Romanomermis culicivorax</name>
    <name type="common">Nematode worm</name>
    <dbReference type="NCBI Taxonomy" id="13658"/>
    <lineage>
        <taxon>Eukaryota</taxon>
        <taxon>Metazoa</taxon>
        <taxon>Ecdysozoa</taxon>
        <taxon>Nematoda</taxon>
        <taxon>Enoplea</taxon>
        <taxon>Dorylaimia</taxon>
        <taxon>Mermithida</taxon>
        <taxon>Mermithoidea</taxon>
        <taxon>Mermithidae</taxon>
        <taxon>Romanomermis</taxon>
    </lineage>
</organism>
<dbReference type="WBParaSite" id="nRc.2.0.1.t18188-RA">
    <property type="protein sequence ID" value="nRc.2.0.1.t18188-RA"/>
    <property type="gene ID" value="nRc.2.0.1.g18188"/>
</dbReference>
<sequence length="203" mass="22671">FGLLKFILARKIFILGAKWPVEKKPKKCATASGLENPEGGVAQSLTEIETYIKKRKRILPPKLNIAAELVIDAKKNFVCTSNDYPPGAGKIYDPMRNRLKGDIRVFKAQSNSIYVQLSDKVKRFQELCSVYAENISPHGKFRFRELVANLDGFVQKLRSCAVSQQQQQSVAGAAAQDILQRTIQDLENVAKDLITASLSKVVY</sequence>
<name>A0A915IVT2_ROMCU</name>
<evidence type="ECO:0000313" key="3">
    <source>
        <dbReference type="WBParaSite" id="nRc.2.0.1.t18188-RA"/>
    </source>
</evidence>
<dbReference type="GO" id="GO:0004715">
    <property type="term" value="F:non-membrane spanning protein tyrosine kinase activity"/>
    <property type="evidence" value="ECO:0007669"/>
    <property type="project" value="InterPro"/>
</dbReference>
<keyword evidence="2" id="KW-1185">Reference proteome</keyword>
<evidence type="ECO:0000259" key="1">
    <source>
        <dbReference type="Pfam" id="PF08919"/>
    </source>
</evidence>
<reference evidence="3" key="1">
    <citation type="submission" date="2022-11" db="UniProtKB">
        <authorList>
            <consortium name="WormBaseParasite"/>
        </authorList>
    </citation>
    <scope>IDENTIFICATION</scope>
</reference>
<dbReference type="GO" id="GO:0005524">
    <property type="term" value="F:ATP binding"/>
    <property type="evidence" value="ECO:0007669"/>
    <property type="project" value="InterPro"/>
</dbReference>
<protein>
    <submittedName>
        <fullName evidence="3">F-actin binding domain-containing protein</fullName>
    </submittedName>
</protein>